<dbReference type="GO" id="GO:0004518">
    <property type="term" value="F:nuclease activity"/>
    <property type="evidence" value="ECO:0007669"/>
    <property type="project" value="UniProtKB-KW"/>
</dbReference>
<evidence type="ECO:0000256" key="1">
    <source>
        <dbReference type="ARBA" id="ARBA00001968"/>
    </source>
</evidence>
<gene>
    <name evidence="9" type="ORF">ACAOBT_LOCUS27971</name>
</gene>
<organism evidence="9 10">
    <name type="scientific">Acanthoscelides obtectus</name>
    <name type="common">Bean weevil</name>
    <name type="synonym">Bruchus obtectus</name>
    <dbReference type="NCBI Taxonomy" id="200917"/>
    <lineage>
        <taxon>Eukaryota</taxon>
        <taxon>Metazoa</taxon>
        <taxon>Ecdysozoa</taxon>
        <taxon>Arthropoda</taxon>
        <taxon>Hexapoda</taxon>
        <taxon>Insecta</taxon>
        <taxon>Pterygota</taxon>
        <taxon>Neoptera</taxon>
        <taxon>Endopterygota</taxon>
        <taxon>Coleoptera</taxon>
        <taxon>Polyphaga</taxon>
        <taxon>Cucujiformia</taxon>
        <taxon>Chrysomeloidea</taxon>
        <taxon>Chrysomelidae</taxon>
        <taxon>Bruchinae</taxon>
        <taxon>Bruchini</taxon>
        <taxon>Acanthoscelides</taxon>
    </lineage>
</organism>
<evidence type="ECO:0000313" key="10">
    <source>
        <dbReference type="Proteomes" id="UP001152888"/>
    </source>
</evidence>
<comment type="cofactor">
    <cofactor evidence="1">
        <name>a divalent metal cation</name>
        <dbReference type="ChEBI" id="CHEBI:60240"/>
    </cofactor>
</comment>
<feature type="domain" description="DDE Tnp4" evidence="8">
    <location>
        <begin position="173"/>
        <end position="337"/>
    </location>
</feature>
<evidence type="ECO:0000259" key="8">
    <source>
        <dbReference type="Pfam" id="PF13359"/>
    </source>
</evidence>
<evidence type="ECO:0000256" key="2">
    <source>
        <dbReference type="ARBA" id="ARBA00004123"/>
    </source>
</evidence>
<dbReference type="AlphaFoldDB" id="A0A9P0LX91"/>
<evidence type="ECO:0000256" key="5">
    <source>
        <dbReference type="ARBA" id="ARBA00022723"/>
    </source>
</evidence>
<comment type="subcellular location">
    <subcellularLocation>
        <location evidence="2">Nucleus</location>
    </subcellularLocation>
</comment>
<name>A0A9P0LX91_ACAOB</name>
<keyword evidence="7" id="KW-0539">Nucleus</keyword>
<reference evidence="9" key="1">
    <citation type="submission" date="2022-03" db="EMBL/GenBank/DDBJ databases">
        <authorList>
            <person name="Sayadi A."/>
        </authorList>
    </citation>
    <scope>NUCLEOTIDE SEQUENCE</scope>
</reference>
<dbReference type="InterPro" id="IPR027806">
    <property type="entry name" value="HARBI1_dom"/>
</dbReference>
<evidence type="ECO:0000256" key="7">
    <source>
        <dbReference type="ARBA" id="ARBA00023242"/>
    </source>
</evidence>
<dbReference type="EMBL" id="CAKOFQ010007587">
    <property type="protein sequence ID" value="CAH2004389.1"/>
    <property type="molecule type" value="Genomic_DNA"/>
</dbReference>
<keyword evidence="4" id="KW-0540">Nuclease</keyword>
<dbReference type="GO" id="GO:0016787">
    <property type="term" value="F:hydrolase activity"/>
    <property type="evidence" value="ECO:0007669"/>
    <property type="project" value="UniProtKB-KW"/>
</dbReference>
<dbReference type="OrthoDB" id="8191395at2759"/>
<dbReference type="PANTHER" id="PTHR22930:SF269">
    <property type="entry name" value="NUCLEASE HARBI1-LIKE PROTEIN"/>
    <property type="match status" value="1"/>
</dbReference>
<dbReference type="InterPro" id="IPR045249">
    <property type="entry name" value="HARBI1-like"/>
</dbReference>
<keyword evidence="5" id="KW-0479">Metal-binding</keyword>
<dbReference type="GO" id="GO:0046872">
    <property type="term" value="F:metal ion binding"/>
    <property type="evidence" value="ECO:0007669"/>
    <property type="project" value="UniProtKB-KW"/>
</dbReference>
<protein>
    <recommendedName>
        <fullName evidence="8">DDE Tnp4 domain-containing protein</fullName>
    </recommendedName>
</protein>
<evidence type="ECO:0000256" key="6">
    <source>
        <dbReference type="ARBA" id="ARBA00022801"/>
    </source>
</evidence>
<accession>A0A9P0LX91</accession>
<dbReference type="Pfam" id="PF13359">
    <property type="entry name" value="DDE_Tnp_4"/>
    <property type="match status" value="1"/>
</dbReference>
<dbReference type="GO" id="GO:0005634">
    <property type="term" value="C:nucleus"/>
    <property type="evidence" value="ECO:0007669"/>
    <property type="project" value="UniProtKB-SubCell"/>
</dbReference>
<evidence type="ECO:0000313" key="9">
    <source>
        <dbReference type="EMBL" id="CAH2004389.1"/>
    </source>
</evidence>
<evidence type="ECO:0000256" key="4">
    <source>
        <dbReference type="ARBA" id="ARBA00022722"/>
    </source>
</evidence>
<dbReference type="PANTHER" id="PTHR22930">
    <property type="match status" value="1"/>
</dbReference>
<keyword evidence="10" id="KW-1185">Reference proteome</keyword>
<sequence length="370" mass="42411">MSSSSSSDDFIFVVAVCHELEKRKKSKRKYWVHDIFRARLNEGEFHTLFGRLQQDEQKFYKYYRKSSEKLNQLVDLLRIPLTKQNTKFRQSISPQERLTIFLRFLATGADYQTLSFNFRIGHSTIHKIINHTANVIWETLGNIVMPQPTTQLLQYCAHKFESTWNFPNCVGAIDGKHVTIQAPPRSGSLYFNYKKLFSVVLLAIVDAEYRFVAVDVGAYGKNSDGGIFNDLNMGRSLKNGTFGMPKDRAITANGESLPHVIVGVEAFPCKTYLMRPYSGRGLSQDKRIFNYRLSRARRLSENAFGILCQKFRIFLNKLNIHPKNADKIILSSLCLHNFLRNDNDFLAVLDQEKTENEAPVFTSITNIGGK</sequence>
<evidence type="ECO:0000256" key="3">
    <source>
        <dbReference type="ARBA" id="ARBA00006958"/>
    </source>
</evidence>
<comment type="similarity">
    <text evidence="3">Belongs to the HARBI1 family.</text>
</comment>
<keyword evidence="6" id="KW-0378">Hydrolase</keyword>
<comment type="caution">
    <text evidence="9">The sequence shown here is derived from an EMBL/GenBank/DDBJ whole genome shotgun (WGS) entry which is preliminary data.</text>
</comment>
<proteinExistence type="inferred from homology"/>
<dbReference type="Proteomes" id="UP001152888">
    <property type="component" value="Unassembled WGS sequence"/>
</dbReference>